<dbReference type="AlphaFoldDB" id="A0AAW2W0T2"/>
<dbReference type="Gene3D" id="2.40.70.10">
    <property type="entry name" value="Acid Proteases"/>
    <property type="match status" value="1"/>
</dbReference>
<reference evidence="2" key="1">
    <citation type="submission" date="2020-06" db="EMBL/GenBank/DDBJ databases">
        <authorList>
            <person name="Li T."/>
            <person name="Hu X."/>
            <person name="Zhang T."/>
            <person name="Song X."/>
            <person name="Zhang H."/>
            <person name="Dai N."/>
            <person name="Sheng W."/>
            <person name="Hou X."/>
            <person name="Wei L."/>
        </authorList>
    </citation>
    <scope>NUCLEOTIDE SEQUENCE</scope>
    <source>
        <strain evidence="2">G02</strain>
        <tissue evidence="2">Leaf</tissue>
    </source>
</reference>
<comment type="caution">
    <text evidence="2">The sequence shown here is derived from an EMBL/GenBank/DDBJ whole genome shotgun (WGS) entry which is preliminary data.</text>
</comment>
<feature type="region of interest" description="Disordered" evidence="1">
    <location>
        <begin position="192"/>
        <end position="218"/>
    </location>
</feature>
<dbReference type="EMBL" id="JACGWJ010000002">
    <property type="protein sequence ID" value="KAL0434856.1"/>
    <property type="molecule type" value="Genomic_DNA"/>
</dbReference>
<evidence type="ECO:0008006" key="3">
    <source>
        <dbReference type="Google" id="ProtNLM"/>
    </source>
</evidence>
<feature type="compositionally biased region" description="Basic and acidic residues" evidence="1">
    <location>
        <begin position="192"/>
        <end position="210"/>
    </location>
</feature>
<reference evidence="2" key="2">
    <citation type="journal article" date="2024" name="Plant">
        <title>Genomic evolution and insights into agronomic trait innovations of Sesamum species.</title>
        <authorList>
            <person name="Miao H."/>
            <person name="Wang L."/>
            <person name="Qu L."/>
            <person name="Liu H."/>
            <person name="Sun Y."/>
            <person name="Le M."/>
            <person name="Wang Q."/>
            <person name="Wei S."/>
            <person name="Zheng Y."/>
            <person name="Lin W."/>
            <person name="Duan Y."/>
            <person name="Cao H."/>
            <person name="Xiong S."/>
            <person name="Wang X."/>
            <person name="Wei L."/>
            <person name="Li C."/>
            <person name="Ma Q."/>
            <person name="Ju M."/>
            <person name="Zhao R."/>
            <person name="Li G."/>
            <person name="Mu C."/>
            <person name="Tian Q."/>
            <person name="Mei H."/>
            <person name="Zhang T."/>
            <person name="Gao T."/>
            <person name="Zhang H."/>
        </authorList>
    </citation>
    <scope>NUCLEOTIDE SEQUENCE</scope>
    <source>
        <strain evidence="2">G02</strain>
    </source>
</reference>
<dbReference type="InterPro" id="IPR021109">
    <property type="entry name" value="Peptidase_aspartic_dom_sf"/>
</dbReference>
<proteinExistence type="predicted"/>
<organism evidence="2">
    <name type="scientific">Sesamum radiatum</name>
    <name type="common">Black benniseed</name>
    <dbReference type="NCBI Taxonomy" id="300843"/>
    <lineage>
        <taxon>Eukaryota</taxon>
        <taxon>Viridiplantae</taxon>
        <taxon>Streptophyta</taxon>
        <taxon>Embryophyta</taxon>
        <taxon>Tracheophyta</taxon>
        <taxon>Spermatophyta</taxon>
        <taxon>Magnoliopsida</taxon>
        <taxon>eudicotyledons</taxon>
        <taxon>Gunneridae</taxon>
        <taxon>Pentapetalae</taxon>
        <taxon>asterids</taxon>
        <taxon>lamiids</taxon>
        <taxon>Lamiales</taxon>
        <taxon>Pedaliaceae</taxon>
        <taxon>Sesamum</taxon>
    </lineage>
</organism>
<protein>
    <recommendedName>
        <fullName evidence="3">Gag-pol polyprotein</fullName>
    </recommendedName>
</protein>
<evidence type="ECO:0000256" key="1">
    <source>
        <dbReference type="SAM" id="MobiDB-lite"/>
    </source>
</evidence>
<evidence type="ECO:0000313" key="2">
    <source>
        <dbReference type="EMBL" id="KAL0434856.1"/>
    </source>
</evidence>
<dbReference type="PANTHER" id="PTHR33240:SF17">
    <property type="entry name" value="EUKARYOTIC PEPTIDE CHAIN RELEASE FACTOR GTP-BINDING SUBUNIT-LIKE"/>
    <property type="match status" value="1"/>
</dbReference>
<name>A0AAW2W0T2_SESRA</name>
<dbReference type="PANTHER" id="PTHR33240">
    <property type="entry name" value="OS08G0508500 PROTEIN"/>
    <property type="match status" value="1"/>
</dbReference>
<sequence>MGSWSNKERKRYERNIEGDRRKELVLSVEQEEEITFGAKDFEGSGSQYDPMVIKLDIANFSVHKVLVDNGSSADIVFWYVIKRMGLEGAQLEPVHTPLVGFGGSEVASMGTITLPVSVGEEPKRKTLMVKFLVVDTPFAYNVILGRPGLNAFRAVVSIYHQKMKFSTKNGIGEVACDQKEARRCYSLSLKKGEPNEKLKERRGKIQRDQNQRNSSRRG</sequence>
<gene>
    <name evidence="2" type="ORF">Sradi_0193500</name>
</gene>
<accession>A0AAW2W0T2</accession>
<dbReference type="CDD" id="cd00303">
    <property type="entry name" value="retropepsin_like"/>
    <property type="match status" value="1"/>
</dbReference>